<dbReference type="GO" id="GO:0016616">
    <property type="term" value="F:oxidoreductase activity, acting on the CH-OH group of donors, NAD or NADP as acceptor"/>
    <property type="evidence" value="ECO:0007669"/>
    <property type="project" value="TreeGrafter"/>
</dbReference>
<dbReference type="OrthoDB" id="3542748at2"/>
<gene>
    <name evidence="3" type="ORF">DX116_03410</name>
</gene>
<dbReference type="PROSITE" id="PS00061">
    <property type="entry name" value="ADH_SHORT"/>
    <property type="match status" value="1"/>
</dbReference>
<protein>
    <submittedName>
        <fullName evidence="3">SDR family NAD(P)-dependent oxidoreductase</fullName>
    </submittedName>
</protein>
<dbReference type="Proteomes" id="UP000265581">
    <property type="component" value="Unassembled WGS sequence"/>
</dbReference>
<comment type="caution">
    <text evidence="3">The sequence shown here is derived from an EMBL/GenBank/DDBJ whole genome shotgun (WGS) entry which is preliminary data.</text>
</comment>
<proteinExistence type="inferred from homology"/>
<dbReference type="Gene3D" id="3.40.50.720">
    <property type="entry name" value="NAD(P)-binding Rossmann-like Domain"/>
    <property type="match status" value="1"/>
</dbReference>
<dbReference type="RefSeq" id="WP_119702779.1">
    <property type="nucleotide sequence ID" value="NZ_JBHSOI010000001.1"/>
</dbReference>
<dbReference type="EMBL" id="QUBR01000001">
    <property type="protein sequence ID" value="REK72667.1"/>
    <property type="molecule type" value="Genomic_DNA"/>
</dbReference>
<dbReference type="PRINTS" id="PR00080">
    <property type="entry name" value="SDRFAMILY"/>
</dbReference>
<dbReference type="FunFam" id="3.40.50.720:FF:000084">
    <property type="entry name" value="Short-chain dehydrogenase reductase"/>
    <property type="match status" value="1"/>
</dbReference>
<keyword evidence="2" id="KW-0560">Oxidoreductase</keyword>
<reference evidence="3 4" key="1">
    <citation type="submission" date="2018-08" db="EMBL/GenBank/DDBJ databases">
        <title>Aeromicrobium sp. M2KJ-4, whole genome shotgun sequence.</title>
        <authorList>
            <person name="Tuo L."/>
        </authorList>
    </citation>
    <scope>NUCLEOTIDE SEQUENCE [LARGE SCALE GENOMIC DNA]</scope>
    <source>
        <strain evidence="3 4">M2KJ-4</strain>
    </source>
</reference>
<name>A0A371P9N9_9ACTN</name>
<dbReference type="InterPro" id="IPR036291">
    <property type="entry name" value="NAD(P)-bd_dom_sf"/>
</dbReference>
<keyword evidence="4" id="KW-1185">Reference proteome</keyword>
<dbReference type="SUPFAM" id="SSF51735">
    <property type="entry name" value="NAD(P)-binding Rossmann-fold domains"/>
    <property type="match status" value="1"/>
</dbReference>
<evidence type="ECO:0000256" key="2">
    <source>
        <dbReference type="ARBA" id="ARBA00023002"/>
    </source>
</evidence>
<dbReference type="InterPro" id="IPR020904">
    <property type="entry name" value="Sc_DH/Rdtase_CS"/>
</dbReference>
<dbReference type="PANTHER" id="PTHR42760">
    <property type="entry name" value="SHORT-CHAIN DEHYDROGENASES/REDUCTASES FAMILY MEMBER"/>
    <property type="match status" value="1"/>
</dbReference>
<dbReference type="PRINTS" id="PR00081">
    <property type="entry name" value="GDHRDH"/>
</dbReference>
<dbReference type="AlphaFoldDB" id="A0A371P9N9"/>
<evidence type="ECO:0000256" key="1">
    <source>
        <dbReference type="ARBA" id="ARBA00006484"/>
    </source>
</evidence>
<sequence>MPRLDDTIALVTGATGGLGEAICHRLASEGASIIATDQELAACSTLVDSLDGADRHLALALDVTSEDAWTDVVSAVRSHYGRLDAVVNNAGIGSLGHVTEEKVETWDRVVAVDQTGVWLGMKHGGAFVEETGGSIVNISSILGIGGGLGNSAAYAAAKGAVTNLTKNAALHWADRGVRVNSVHPGFIGTRPLLERFEGTERHRAMVDNTPMRRLGRPEEVASVVAFLVSDESSYMTGSELRVDGGWTAR</sequence>
<comment type="similarity">
    <text evidence="1">Belongs to the short-chain dehydrogenases/reductases (SDR) family.</text>
</comment>
<dbReference type="InterPro" id="IPR002347">
    <property type="entry name" value="SDR_fam"/>
</dbReference>
<dbReference type="Pfam" id="PF13561">
    <property type="entry name" value="adh_short_C2"/>
    <property type="match status" value="1"/>
</dbReference>
<accession>A0A371P9N9</accession>
<evidence type="ECO:0000313" key="3">
    <source>
        <dbReference type="EMBL" id="REK72667.1"/>
    </source>
</evidence>
<evidence type="ECO:0000313" key="4">
    <source>
        <dbReference type="Proteomes" id="UP000265581"/>
    </source>
</evidence>
<organism evidence="3 4">
    <name type="scientific">Aeromicrobium endophyticum</name>
    <dbReference type="NCBI Taxonomy" id="2292704"/>
    <lineage>
        <taxon>Bacteria</taxon>
        <taxon>Bacillati</taxon>
        <taxon>Actinomycetota</taxon>
        <taxon>Actinomycetes</taxon>
        <taxon>Propionibacteriales</taxon>
        <taxon>Nocardioidaceae</taxon>
        <taxon>Aeromicrobium</taxon>
    </lineage>
</organism>